<reference evidence="2 3" key="1">
    <citation type="journal article" date="2018" name="IMA Fungus">
        <title>IMA Genome-F 9: Draft genome sequence of Annulohypoxylon stygium, Aspergillus mulundensis, Berkeleyomyces basicola (syn. Thielaviopsis basicola), Ceratocystis smalleyi, two Cercospora beticola strains, Coleophoma cylindrospora, Fusarium fracticaudum, Phialophora cf. hyalina, and Morchella septimelata.</title>
        <authorList>
            <person name="Wingfield B.D."/>
            <person name="Bills G.F."/>
            <person name="Dong Y."/>
            <person name="Huang W."/>
            <person name="Nel W.J."/>
            <person name="Swalarsk-Parry B.S."/>
            <person name="Vaghefi N."/>
            <person name="Wilken P.M."/>
            <person name="An Z."/>
            <person name="de Beer Z.W."/>
            <person name="De Vos L."/>
            <person name="Chen L."/>
            <person name="Duong T.A."/>
            <person name="Gao Y."/>
            <person name="Hammerbacher A."/>
            <person name="Kikkert J.R."/>
            <person name="Li Y."/>
            <person name="Li H."/>
            <person name="Li K."/>
            <person name="Li Q."/>
            <person name="Liu X."/>
            <person name="Ma X."/>
            <person name="Naidoo K."/>
            <person name="Pethybridge S.J."/>
            <person name="Sun J."/>
            <person name="Steenkamp E.T."/>
            <person name="van der Nest M.A."/>
            <person name="van Wyk S."/>
            <person name="Wingfield M.J."/>
            <person name="Xiong C."/>
            <person name="Yue Q."/>
            <person name="Zhang X."/>
        </authorList>
    </citation>
    <scope>NUCLEOTIDE SEQUENCE [LARGE SCALE GENOMIC DNA]</scope>
    <source>
        <strain evidence="2 3">BP6252</strain>
    </source>
</reference>
<proteinExistence type="predicted"/>
<comment type="caution">
    <text evidence="2">The sequence shown here is derived from an EMBL/GenBank/DDBJ whole genome shotgun (WGS) entry which is preliminary data.</text>
</comment>
<dbReference type="Gene3D" id="3.20.20.70">
    <property type="entry name" value="Aldolase class I"/>
    <property type="match status" value="1"/>
</dbReference>
<dbReference type="InterPro" id="IPR001155">
    <property type="entry name" value="OxRdtase_FMN_N"/>
</dbReference>
<dbReference type="Pfam" id="PF00724">
    <property type="entry name" value="Oxidored_FMN"/>
    <property type="match status" value="1"/>
</dbReference>
<dbReference type="PANTHER" id="PTHR43303:SF2">
    <property type="entry name" value="INDOLEAMINE 2,3-DIOXYGENASE PYRROLE 2,3-DIOXYGENASE (AFU_ORTHOLOGUE AFUA_5G01450"/>
    <property type="match status" value="1"/>
</dbReference>
<dbReference type="GO" id="GO:0010181">
    <property type="term" value="F:FMN binding"/>
    <property type="evidence" value="ECO:0007669"/>
    <property type="project" value="InterPro"/>
</dbReference>
<dbReference type="GO" id="GO:0003959">
    <property type="term" value="F:NADPH dehydrogenase activity"/>
    <property type="evidence" value="ECO:0007669"/>
    <property type="project" value="InterPro"/>
</dbReference>
<name>A0A3D8QNL2_9HELO</name>
<evidence type="ECO:0000313" key="2">
    <source>
        <dbReference type="EMBL" id="RDW63369.1"/>
    </source>
</evidence>
<dbReference type="SUPFAM" id="SSF51395">
    <property type="entry name" value="FMN-linked oxidoreductases"/>
    <property type="match status" value="1"/>
</dbReference>
<dbReference type="InterPro" id="IPR013785">
    <property type="entry name" value="Aldolase_TIM"/>
</dbReference>
<dbReference type="EMBL" id="PDLM01000013">
    <property type="protein sequence ID" value="RDW63369.1"/>
    <property type="molecule type" value="Genomic_DNA"/>
</dbReference>
<accession>A0A3D8QNL2</accession>
<dbReference type="STRING" id="1849047.A0A3D8QNL2"/>
<dbReference type="CDD" id="cd02932">
    <property type="entry name" value="OYE_YqiM_FMN"/>
    <property type="match status" value="1"/>
</dbReference>
<organism evidence="2 3">
    <name type="scientific">Coleophoma cylindrospora</name>
    <dbReference type="NCBI Taxonomy" id="1849047"/>
    <lineage>
        <taxon>Eukaryota</taxon>
        <taxon>Fungi</taxon>
        <taxon>Dikarya</taxon>
        <taxon>Ascomycota</taxon>
        <taxon>Pezizomycotina</taxon>
        <taxon>Leotiomycetes</taxon>
        <taxon>Helotiales</taxon>
        <taxon>Dermateaceae</taxon>
        <taxon>Coleophoma</taxon>
    </lineage>
</organism>
<dbReference type="OrthoDB" id="72788at2759"/>
<sequence>MGSVSLRNEAAPGAPYFTPYQNPPAGTAVSEDHDAIPNLFKPLTIRGTTFPNRAWVAPMCMYSAQDGHLTDFHVMHVGGLAFRGAGLTIIEATAVQANGRISPEDSGLWKDSQIAPLKRVADFVHSQGQKVGIQLAHAGRKASTLAPWLVKRGQKAVARKDAGGWEDDIVGPSAIRWSEEEGMPREMTEQEIRDYVNDFRDSAKRAVEAGIDVIEIHGAHGYLLCSFLSPLSNRRTDKYGGSFENRTRLLVEVIEAVRGVIPSDMPLLVRVSATEWMEEQAEESWDVEQTIRLAKMLPALGVDFLDVSSGGNNQKQKIDPFNEFQIGIAGRIRAELHKAGVKNLLIGAVGTITEAEQAKKILDEAPGTIEIRDEQGTLAKADVVLVARQFLREPEWVLKTAAQLGVTVKVPNQYTYAPYPKTVSKM</sequence>
<evidence type="ECO:0000313" key="3">
    <source>
        <dbReference type="Proteomes" id="UP000256645"/>
    </source>
</evidence>
<gene>
    <name evidence="2" type="ORF">BP6252_10914</name>
</gene>
<dbReference type="AlphaFoldDB" id="A0A3D8QNL2"/>
<keyword evidence="3" id="KW-1185">Reference proteome</keyword>
<dbReference type="InterPro" id="IPR044152">
    <property type="entry name" value="YqjM-like"/>
</dbReference>
<dbReference type="Proteomes" id="UP000256645">
    <property type="component" value="Unassembled WGS sequence"/>
</dbReference>
<dbReference type="PANTHER" id="PTHR43303">
    <property type="entry name" value="NADPH DEHYDROGENASE C23G7.10C-RELATED"/>
    <property type="match status" value="1"/>
</dbReference>
<feature type="domain" description="NADH:flavin oxidoreductase/NADH oxidase N-terminal" evidence="1">
    <location>
        <begin position="38"/>
        <end position="404"/>
    </location>
</feature>
<evidence type="ECO:0000259" key="1">
    <source>
        <dbReference type="Pfam" id="PF00724"/>
    </source>
</evidence>
<dbReference type="GO" id="GO:0050661">
    <property type="term" value="F:NADP binding"/>
    <property type="evidence" value="ECO:0007669"/>
    <property type="project" value="InterPro"/>
</dbReference>
<protein>
    <submittedName>
        <fullName evidence="2">FMN-linked oxidoreductase-3</fullName>
    </submittedName>
</protein>